<keyword evidence="15 16" id="KW-0511">Multifunctional enzyme</keyword>
<dbReference type="HAMAP" id="MF_01019">
    <property type="entry name" value="HisIE"/>
    <property type="match status" value="1"/>
</dbReference>
<evidence type="ECO:0000256" key="4">
    <source>
        <dbReference type="ARBA" id="ARBA00005169"/>
    </source>
</evidence>
<dbReference type="NCBIfam" id="NF000768">
    <property type="entry name" value="PRK00051.1"/>
    <property type="match status" value="1"/>
</dbReference>
<dbReference type="STRING" id="394221.Mmar10_1610"/>
<evidence type="ECO:0000256" key="10">
    <source>
        <dbReference type="ARBA" id="ARBA00022605"/>
    </source>
</evidence>
<dbReference type="NCBIfam" id="TIGR03188">
    <property type="entry name" value="histidine_hisI"/>
    <property type="match status" value="1"/>
</dbReference>
<evidence type="ECO:0000256" key="15">
    <source>
        <dbReference type="ARBA" id="ARBA00023268"/>
    </source>
</evidence>
<dbReference type="PANTHER" id="PTHR42945:SF9">
    <property type="entry name" value="HISTIDINE BIOSYNTHESIS BIFUNCTIONAL PROTEIN HISIE"/>
    <property type="match status" value="1"/>
</dbReference>
<dbReference type="HOGENOM" id="CLU_048577_3_1_5"/>
<dbReference type="EC" id="3.5.4.19" evidence="16"/>
<feature type="region of interest" description="Phosphoribosyl-AMP cyclohydrolase" evidence="16">
    <location>
        <begin position="1"/>
        <end position="112"/>
    </location>
</feature>
<comment type="catalytic activity">
    <reaction evidence="1 16">
        <text>1-(5-phospho-beta-D-ribosyl)-5'-AMP + H2O = 1-(5-phospho-beta-D-ribosyl)-5-[(5-phospho-beta-D-ribosylamino)methylideneamino]imidazole-4-carboxamide</text>
        <dbReference type="Rhea" id="RHEA:20049"/>
        <dbReference type="ChEBI" id="CHEBI:15377"/>
        <dbReference type="ChEBI" id="CHEBI:58435"/>
        <dbReference type="ChEBI" id="CHEBI:59457"/>
        <dbReference type="EC" id="3.5.4.19"/>
    </reaction>
</comment>
<dbReference type="eggNOG" id="COG0140">
    <property type="taxonomic scope" value="Bacteria"/>
</dbReference>
<evidence type="ECO:0000256" key="9">
    <source>
        <dbReference type="ARBA" id="ARBA00022490"/>
    </source>
</evidence>
<evidence type="ECO:0000256" key="13">
    <source>
        <dbReference type="ARBA" id="ARBA00022840"/>
    </source>
</evidence>
<evidence type="ECO:0000256" key="1">
    <source>
        <dbReference type="ARBA" id="ARBA00000024"/>
    </source>
</evidence>
<dbReference type="InterPro" id="IPR023019">
    <property type="entry name" value="His_synth_HisIE"/>
</dbReference>
<dbReference type="KEGG" id="mmr:Mmar10_1610"/>
<dbReference type="Pfam" id="PF01502">
    <property type="entry name" value="PRA-CH"/>
    <property type="match status" value="1"/>
</dbReference>
<dbReference type="UniPathway" id="UPA00031">
    <property type="reaction ID" value="UER00007"/>
</dbReference>
<proteinExistence type="inferred from homology"/>
<dbReference type="FunFam" id="3.10.20.810:FF:000001">
    <property type="entry name" value="Histidine biosynthesis bifunctional protein HisIE"/>
    <property type="match status" value="1"/>
</dbReference>
<keyword evidence="10 16" id="KW-0028">Amino-acid biosynthesis</keyword>
<organism evidence="18 19">
    <name type="scientific">Maricaulis maris (strain MCS10)</name>
    <name type="common">Caulobacter maris</name>
    <dbReference type="NCBI Taxonomy" id="394221"/>
    <lineage>
        <taxon>Bacteria</taxon>
        <taxon>Pseudomonadati</taxon>
        <taxon>Pseudomonadota</taxon>
        <taxon>Alphaproteobacteria</taxon>
        <taxon>Maricaulales</taxon>
        <taxon>Maricaulaceae</taxon>
        <taxon>Maricaulis</taxon>
    </lineage>
</organism>
<feature type="domain" description="Phosphoribosyl-AMP cyclohydrolase" evidence="17">
    <location>
        <begin position="30"/>
        <end position="102"/>
    </location>
</feature>
<dbReference type="Gene3D" id="3.10.20.810">
    <property type="entry name" value="Phosphoribosyl-AMP cyclohydrolase"/>
    <property type="match status" value="1"/>
</dbReference>
<dbReference type="OrthoDB" id="9795769at2"/>
<dbReference type="HAMAP" id="MF_01020">
    <property type="entry name" value="HisE"/>
    <property type="match status" value="1"/>
</dbReference>
<keyword evidence="13 16" id="KW-0067">ATP-binding</keyword>
<evidence type="ECO:0000256" key="2">
    <source>
        <dbReference type="ARBA" id="ARBA00001460"/>
    </source>
</evidence>
<dbReference type="GO" id="GO:0004635">
    <property type="term" value="F:phosphoribosyl-AMP cyclohydrolase activity"/>
    <property type="evidence" value="ECO:0007669"/>
    <property type="project" value="UniProtKB-UniRule"/>
</dbReference>
<keyword evidence="11 16" id="KW-0547">Nucleotide-binding</keyword>
<dbReference type="EC" id="3.6.1.31" evidence="16"/>
<feature type="region of interest" description="Phosphoribosyl-ATP pyrophosphohydrolase" evidence="16">
    <location>
        <begin position="113"/>
        <end position="208"/>
    </location>
</feature>
<comment type="pathway">
    <text evidence="5 16">Amino-acid biosynthesis; L-histidine biosynthesis; L-histidine from 5-phospho-alpha-D-ribose 1-diphosphate: step 2/9.</text>
</comment>
<comment type="pathway">
    <text evidence="4 16">Amino-acid biosynthesis; L-histidine biosynthesis; L-histidine from 5-phospho-alpha-D-ribose 1-diphosphate: step 3/9.</text>
</comment>
<dbReference type="Pfam" id="PF01503">
    <property type="entry name" value="PRA-PH"/>
    <property type="match status" value="1"/>
</dbReference>
<dbReference type="eggNOG" id="COG0139">
    <property type="taxonomic scope" value="Bacteria"/>
</dbReference>
<evidence type="ECO:0000256" key="6">
    <source>
        <dbReference type="ARBA" id="ARBA00007731"/>
    </source>
</evidence>
<dbReference type="Proteomes" id="UP000001964">
    <property type="component" value="Chromosome"/>
</dbReference>
<reference evidence="18 19" key="1">
    <citation type="submission" date="2006-08" db="EMBL/GenBank/DDBJ databases">
        <title>Complete sequence of Maricaulis maris MCS10.</title>
        <authorList>
            <consortium name="US DOE Joint Genome Institute"/>
            <person name="Copeland A."/>
            <person name="Lucas S."/>
            <person name="Lapidus A."/>
            <person name="Barry K."/>
            <person name="Detter J.C."/>
            <person name="Glavina del Rio T."/>
            <person name="Hammon N."/>
            <person name="Israni S."/>
            <person name="Dalin E."/>
            <person name="Tice H."/>
            <person name="Pitluck S."/>
            <person name="Saunders E."/>
            <person name="Brettin T."/>
            <person name="Bruce D."/>
            <person name="Han C."/>
            <person name="Tapia R."/>
            <person name="Gilna P."/>
            <person name="Schmutz J."/>
            <person name="Larimer F."/>
            <person name="Land M."/>
            <person name="Hauser L."/>
            <person name="Kyrpides N."/>
            <person name="Mikhailova N."/>
            <person name="Viollier P."/>
            <person name="Stephens C."/>
            <person name="Richardson P."/>
        </authorList>
    </citation>
    <scope>NUCLEOTIDE SEQUENCE [LARGE SCALE GENOMIC DNA]</scope>
    <source>
        <strain evidence="18 19">MCS10</strain>
    </source>
</reference>
<sequence>MIDEKTLDWKKGDGLIPAIIQDAATRQVLMLGYMNAEALATTIKSGKVHFFSRSKQRLWKKGETSGNTFKLVNLAADCDSDALLVEVKPKGPACHTGTVSCFGDDPGPGLGFLAHLRAIIRKRKKDKTKGSYVGSLMAKAPKRPAQKVGEEGVEVAMAAVSESKEALAGEAADLLFHLMVLLESRELGLEDVVDVLRNRHAVRASKPA</sequence>
<evidence type="ECO:0000259" key="17">
    <source>
        <dbReference type="Pfam" id="PF01502"/>
    </source>
</evidence>
<dbReference type="InterPro" id="IPR008179">
    <property type="entry name" value="HisE"/>
</dbReference>
<comment type="subcellular location">
    <subcellularLocation>
        <location evidence="3 16">Cytoplasm</location>
    </subcellularLocation>
</comment>
<dbReference type="GO" id="GO:0005737">
    <property type="term" value="C:cytoplasm"/>
    <property type="evidence" value="ECO:0007669"/>
    <property type="project" value="UniProtKB-SubCell"/>
</dbReference>
<keyword evidence="19" id="KW-1185">Reference proteome</keyword>
<gene>
    <name evidence="16" type="primary">hisI</name>
    <name evidence="16" type="synonym">hisIE</name>
    <name evidence="18" type="ordered locus">Mmar10_1610</name>
</gene>
<keyword evidence="12 16" id="KW-0378">Hydrolase</keyword>
<dbReference type="Gene3D" id="1.10.287.1080">
    <property type="entry name" value="MazG-like"/>
    <property type="match status" value="1"/>
</dbReference>
<comment type="similarity">
    <text evidence="6 16">In the C-terminal section; belongs to the PRA-PH family.</text>
</comment>
<dbReference type="PANTHER" id="PTHR42945">
    <property type="entry name" value="HISTIDINE BIOSYNTHESIS BIFUNCTIONAL PROTEIN"/>
    <property type="match status" value="1"/>
</dbReference>
<dbReference type="GO" id="GO:0005524">
    <property type="term" value="F:ATP binding"/>
    <property type="evidence" value="ECO:0007669"/>
    <property type="project" value="UniProtKB-KW"/>
</dbReference>
<name>Q0AP85_MARMM</name>
<evidence type="ECO:0000256" key="5">
    <source>
        <dbReference type="ARBA" id="ARBA00005204"/>
    </source>
</evidence>
<dbReference type="NCBIfam" id="NF002747">
    <property type="entry name" value="PRK02759.1"/>
    <property type="match status" value="1"/>
</dbReference>
<dbReference type="SUPFAM" id="SSF101386">
    <property type="entry name" value="all-alpha NTP pyrophosphatases"/>
    <property type="match status" value="1"/>
</dbReference>
<protein>
    <recommendedName>
        <fullName evidence="16">Histidine biosynthesis bifunctional protein HisIE</fullName>
    </recommendedName>
    <domain>
        <recommendedName>
            <fullName evidence="16">Phosphoribosyl-AMP cyclohydrolase</fullName>
            <shortName evidence="16">PRA-CH</shortName>
            <ecNumber evidence="16">3.5.4.19</ecNumber>
        </recommendedName>
    </domain>
    <domain>
        <recommendedName>
            <fullName evidence="16">Phosphoribosyl-ATP pyrophosphatase</fullName>
            <shortName evidence="16">PRA-PH</shortName>
            <ecNumber evidence="16">3.6.1.31</ecNumber>
        </recommendedName>
    </domain>
</protein>
<dbReference type="AlphaFoldDB" id="Q0AP85"/>
<keyword evidence="9 16" id="KW-0963">Cytoplasm</keyword>
<dbReference type="EMBL" id="CP000449">
    <property type="protein sequence ID" value="ABI65902.1"/>
    <property type="molecule type" value="Genomic_DNA"/>
</dbReference>
<evidence type="ECO:0000256" key="3">
    <source>
        <dbReference type="ARBA" id="ARBA00004496"/>
    </source>
</evidence>
<comment type="similarity">
    <text evidence="8">Belongs to the PRA-PH family.</text>
</comment>
<dbReference type="CDD" id="cd11534">
    <property type="entry name" value="NTP-PPase_HisIE_like"/>
    <property type="match status" value="1"/>
</dbReference>
<accession>Q0AP85</accession>
<dbReference type="InterPro" id="IPR038019">
    <property type="entry name" value="PRib_AMP_CycHydrolase_sf"/>
</dbReference>
<dbReference type="InterPro" id="IPR021130">
    <property type="entry name" value="PRib-ATP_PPHydrolase-like"/>
</dbReference>
<evidence type="ECO:0000256" key="8">
    <source>
        <dbReference type="ARBA" id="ARBA00009392"/>
    </source>
</evidence>
<evidence type="ECO:0000256" key="12">
    <source>
        <dbReference type="ARBA" id="ARBA00022801"/>
    </source>
</evidence>
<keyword evidence="14 16" id="KW-0368">Histidine biosynthesis</keyword>
<evidence type="ECO:0000313" key="19">
    <source>
        <dbReference type="Proteomes" id="UP000001964"/>
    </source>
</evidence>
<comment type="similarity">
    <text evidence="7 16">In the N-terminal section; belongs to the PRA-CH family.</text>
</comment>
<evidence type="ECO:0000256" key="16">
    <source>
        <dbReference type="HAMAP-Rule" id="MF_01019"/>
    </source>
</evidence>
<dbReference type="RefSeq" id="WP_011643549.1">
    <property type="nucleotide sequence ID" value="NC_008347.1"/>
</dbReference>
<evidence type="ECO:0000313" key="18">
    <source>
        <dbReference type="EMBL" id="ABI65902.1"/>
    </source>
</evidence>
<dbReference type="GO" id="GO:0000105">
    <property type="term" value="P:L-histidine biosynthetic process"/>
    <property type="evidence" value="ECO:0007669"/>
    <property type="project" value="UniProtKB-UniRule"/>
</dbReference>
<dbReference type="SUPFAM" id="SSF141734">
    <property type="entry name" value="HisI-like"/>
    <property type="match status" value="1"/>
</dbReference>
<dbReference type="InterPro" id="IPR002496">
    <property type="entry name" value="PRib_AMP_CycHydrolase_dom"/>
</dbReference>
<evidence type="ECO:0000256" key="11">
    <source>
        <dbReference type="ARBA" id="ARBA00022741"/>
    </source>
</evidence>
<dbReference type="GO" id="GO:0004636">
    <property type="term" value="F:phosphoribosyl-ATP diphosphatase activity"/>
    <property type="evidence" value="ECO:0007669"/>
    <property type="project" value="UniProtKB-UniRule"/>
</dbReference>
<evidence type="ECO:0000256" key="14">
    <source>
        <dbReference type="ARBA" id="ARBA00023102"/>
    </source>
</evidence>
<evidence type="ECO:0000256" key="7">
    <source>
        <dbReference type="ARBA" id="ARBA00008299"/>
    </source>
</evidence>
<comment type="catalytic activity">
    <reaction evidence="2 16">
        <text>1-(5-phospho-beta-D-ribosyl)-ATP + H2O = 1-(5-phospho-beta-D-ribosyl)-5'-AMP + diphosphate + H(+)</text>
        <dbReference type="Rhea" id="RHEA:22828"/>
        <dbReference type="ChEBI" id="CHEBI:15377"/>
        <dbReference type="ChEBI" id="CHEBI:15378"/>
        <dbReference type="ChEBI" id="CHEBI:33019"/>
        <dbReference type="ChEBI" id="CHEBI:59457"/>
        <dbReference type="ChEBI" id="CHEBI:73183"/>
        <dbReference type="EC" id="3.6.1.31"/>
    </reaction>
</comment>